<feature type="domain" description="DUF8004" evidence="2">
    <location>
        <begin position="288"/>
        <end position="377"/>
    </location>
</feature>
<organism evidence="3 4">
    <name type="scientific">Massarina eburnea CBS 473.64</name>
    <dbReference type="NCBI Taxonomy" id="1395130"/>
    <lineage>
        <taxon>Eukaryota</taxon>
        <taxon>Fungi</taxon>
        <taxon>Dikarya</taxon>
        <taxon>Ascomycota</taxon>
        <taxon>Pezizomycotina</taxon>
        <taxon>Dothideomycetes</taxon>
        <taxon>Pleosporomycetidae</taxon>
        <taxon>Pleosporales</taxon>
        <taxon>Massarineae</taxon>
        <taxon>Massarinaceae</taxon>
        <taxon>Massarina</taxon>
    </lineage>
</organism>
<feature type="region of interest" description="Disordered" evidence="1">
    <location>
        <begin position="89"/>
        <end position="121"/>
    </location>
</feature>
<dbReference type="Pfam" id="PF26013">
    <property type="entry name" value="DUF8004"/>
    <property type="match status" value="1"/>
</dbReference>
<dbReference type="InterPro" id="IPR058317">
    <property type="entry name" value="DUF8004"/>
</dbReference>
<reference evidence="3" key="1">
    <citation type="journal article" date="2020" name="Stud. Mycol.">
        <title>101 Dothideomycetes genomes: a test case for predicting lifestyles and emergence of pathogens.</title>
        <authorList>
            <person name="Haridas S."/>
            <person name="Albert R."/>
            <person name="Binder M."/>
            <person name="Bloem J."/>
            <person name="Labutti K."/>
            <person name="Salamov A."/>
            <person name="Andreopoulos B."/>
            <person name="Baker S."/>
            <person name="Barry K."/>
            <person name="Bills G."/>
            <person name="Bluhm B."/>
            <person name="Cannon C."/>
            <person name="Castanera R."/>
            <person name="Culley D."/>
            <person name="Daum C."/>
            <person name="Ezra D."/>
            <person name="Gonzalez J."/>
            <person name="Henrissat B."/>
            <person name="Kuo A."/>
            <person name="Liang C."/>
            <person name="Lipzen A."/>
            <person name="Lutzoni F."/>
            <person name="Magnuson J."/>
            <person name="Mondo S."/>
            <person name="Nolan M."/>
            <person name="Ohm R."/>
            <person name="Pangilinan J."/>
            <person name="Park H.-J."/>
            <person name="Ramirez L."/>
            <person name="Alfaro M."/>
            <person name="Sun H."/>
            <person name="Tritt A."/>
            <person name="Yoshinaga Y."/>
            <person name="Zwiers L.-H."/>
            <person name="Turgeon B."/>
            <person name="Goodwin S."/>
            <person name="Spatafora J."/>
            <person name="Crous P."/>
            <person name="Grigoriev I."/>
        </authorList>
    </citation>
    <scope>NUCLEOTIDE SEQUENCE</scope>
    <source>
        <strain evidence="3">CBS 473.64</strain>
    </source>
</reference>
<feature type="compositionally biased region" description="Basic and acidic residues" evidence="1">
    <location>
        <begin position="1028"/>
        <end position="1037"/>
    </location>
</feature>
<feature type="compositionally biased region" description="Polar residues" evidence="1">
    <location>
        <begin position="41"/>
        <end position="65"/>
    </location>
</feature>
<feature type="compositionally biased region" description="Basic residues" evidence="1">
    <location>
        <begin position="1098"/>
        <end position="1109"/>
    </location>
</feature>
<evidence type="ECO:0000259" key="2">
    <source>
        <dbReference type="Pfam" id="PF26013"/>
    </source>
</evidence>
<keyword evidence="4" id="KW-1185">Reference proteome</keyword>
<name>A0A6A6S9A7_9PLEO</name>
<feature type="region of interest" description="Disordered" evidence="1">
    <location>
        <begin position="686"/>
        <end position="717"/>
    </location>
</feature>
<feature type="region of interest" description="Disordered" evidence="1">
    <location>
        <begin position="998"/>
        <end position="1055"/>
    </location>
</feature>
<sequence>MSLGWSASRVDEKPRSLHRSIVSRKSSIANPCPAPSGHAGHTSSVSTKSLDQVSDASPSLSWGSKESSRRQRPQSLIIENVSSLGFLKDDPADRLSRSQSSRVFAGSTMSRRSASCSTPMRTPMRAANVRRWEGQTRTVSDWDGLRRDPELWFEDGDCLVHLYSRGQSRRGPSFCVPFSTLTQFNCGSMFSLCFAQITETPGADIRNPRRISNTFTTKITGQNKVELFIPAPDDATREDAFQWHITTRNFFAYIFGKPLVGEQLGQSLVDLQERMHLFRSGRINNYLDFLTYADSQGYRAFAHYPDYALAILYYAEHYKLRDVWIDAFAHCVGMNEILATSPEFTPLSSLTKALITRAYLEMDIQLGRVTSAVRDFLADDVSPAYLGLSDGARTHVDRFRSFLHEFYVGKFGYWPPPKGLCFPKAMFKSLYNDFKCLYDYLVDEESNPDISSQKPASGGICVLQNIESFDNRHRFPSLSHPLPLLPNDVPLRSRIESQRCLRALTLGSKQAKTDRFLTARAALTAATNEKDVTVSNSPVVQAYKRFERQWAQNPREEKVSMADARKVRWILIYGTLQYLVSALRAPKEVRDTTTPSYPLCCLVTEQSAWQDGTARTKASTSSETQSSDNVPKAINDYLSASGSMPDANILIQPDCQTQEYFTHTNTNHSSRPISVEIPAPLKISQPARNTSIRSLKRLTMSRSRSSSRRSSVQLKSTSHYDSLVHGYGNEPNEIVATSASQTLPRSQPSGNISFESLSRTTSPNVIKFPDRTQSRHLELKCKLPSETHPTPMFASDQIAKLADAGSSEAFPVPSSANSATSMNSPTWSDGASSISSKSSIYSQAELCVQPLNTYRYGVVELGGGPLGGLVSINDASIMNPGISAQSPRSTSPTTPPITHGEFNFGFESPIPALANPRLFHSVNLESTVGVAISALQPTRALITHPKTSMSSDHLPLFLKKKSHSRTTSDESCPSLSAKSLRSISIESLRVVAAVEAMSPLRSGSPSRKPSQKSTTIDSAPHYNPDEFNAEKKEDKASTRTTTGMSETSRSILEAIPPPITMTIPYSLGGAQVKTIPYHSTQSPEAKSVEAPAKEAKSIKKSRRRSFWRR</sequence>
<dbReference type="PANTHER" id="PTHR39601:SF1">
    <property type="entry name" value="CHORIOGENIN HMINOR"/>
    <property type="match status" value="1"/>
</dbReference>
<evidence type="ECO:0000313" key="4">
    <source>
        <dbReference type="Proteomes" id="UP000799753"/>
    </source>
</evidence>
<feature type="region of interest" description="Disordered" evidence="1">
    <location>
        <begin position="1076"/>
        <end position="1109"/>
    </location>
</feature>
<dbReference type="EMBL" id="MU006780">
    <property type="protein sequence ID" value="KAF2643333.1"/>
    <property type="molecule type" value="Genomic_DNA"/>
</dbReference>
<gene>
    <name evidence="3" type="ORF">P280DRAFT_505480</name>
</gene>
<evidence type="ECO:0000313" key="3">
    <source>
        <dbReference type="EMBL" id="KAF2643333.1"/>
    </source>
</evidence>
<feature type="region of interest" description="Disordered" evidence="1">
    <location>
        <begin position="1"/>
        <end position="74"/>
    </location>
</feature>
<evidence type="ECO:0000256" key="1">
    <source>
        <dbReference type="SAM" id="MobiDB-lite"/>
    </source>
</evidence>
<proteinExistence type="predicted"/>
<feature type="compositionally biased region" description="Polar residues" evidence="1">
    <location>
        <begin position="1038"/>
        <end position="1050"/>
    </location>
</feature>
<dbReference type="PANTHER" id="PTHR39601">
    <property type="entry name" value="CHORIOGENIN HMINOR"/>
    <property type="match status" value="1"/>
</dbReference>
<protein>
    <recommendedName>
        <fullName evidence="2">DUF8004 domain-containing protein</fullName>
    </recommendedName>
</protein>
<dbReference type="Proteomes" id="UP000799753">
    <property type="component" value="Unassembled WGS sequence"/>
</dbReference>
<accession>A0A6A6S9A7</accession>
<feature type="compositionally biased region" description="Polar residues" evidence="1">
    <location>
        <begin position="97"/>
        <end position="120"/>
    </location>
</feature>
<dbReference type="OrthoDB" id="4114825at2759"/>
<feature type="compositionally biased region" description="Low complexity" evidence="1">
    <location>
        <begin position="697"/>
        <end position="717"/>
    </location>
</feature>
<feature type="compositionally biased region" description="Polar residues" evidence="1">
    <location>
        <begin position="1001"/>
        <end position="1017"/>
    </location>
</feature>
<dbReference type="AlphaFoldDB" id="A0A6A6S9A7"/>